<evidence type="ECO:0000313" key="4">
    <source>
        <dbReference type="Proteomes" id="UP000032431"/>
    </source>
</evidence>
<dbReference type="OrthoDB" id="1734162at2"/>
<keyword evidence="4" id="KW-1185">Reference proteome</keyword>
<organism evidence="3 4">
    <name type="scientific">[Clostridium] cellulosi</name>
    <dbReference type="NCBI Taxonomy" id="29343"/>
    <lineage>
        <taxon>Bacteria</taxon>
        <taxon>Bacillati</taxon>
        <taxon>Bacillota</taxon>
        <taxon>Clostridia</taxon>
        <taxon>Eubacteriales</taxon>
        <taxon>Oscillospiraceae</taxon>
        <taxon>Oscillospiraceae incertae sedis</taxon>
    </lineage>
</organism>
<accession>A0A078KSP8</accession>
<evidence type="ECO:0000313" key="3">
    <source>
        <dbReference type="EMBL" id="CDZ24164.1"/>
    </source>
</evidence>
<dbReference type="KEGG" id="ccel:CCDG5_1047"/>
<dbReference type="PATRIC" id="fig|29343.3.peg.1104"/>
<dbReference type="STRING" id="29343.CCDG5_1047"/>
<protein>
    <recommendedName>
        <fullName evidence="5">Stage III sporulation protein AG</fullName>
    </recommendedName>
</protein>
<gene>
    <name evidence="3" type="ORF">CCDG5_1047</name>
</gene>
<feature type="compositionally biased region" description="Polar residues" evidence="1">
    <location>
        <begin position="107"/>
        <end position="121"/>
    </location>
</feature>
<dbReference type="HOGENOM" id="CLU_071454_3_0_9"/>
<keyword evidence="2" id="KW-1133">Transmembrane helix</keyword>
<name>A0A078KSP8_9FIRM</name>
<evidence type="ECO:0008006" key="5">
    <source>
        <dbReference type="Google" id="ProtNLM"/>
    </source>
</evidence>
<feature type="region of interest" description="Disordered" evidence="1">
    <location>
        <begin position="98"/>
        <end position="121"/>
    </location>
</feature>
<feature type="transmembrane region" description="Helical" evidence="2">
    <location>
        <begin position="21"/>
        <end position="42"/>
    </location>
</feature>
<keyword evidence="2" id="KW-0472">Membrane</keyword>
<keyword evidence="2" id="KW-0812">Transmembrane</keyword>
<evidence type="ECO:0000256" key="1">
    <source>
        <dbReference type="SAM" id="MobiDB-lite"/>
    </source>
</evidence>
<proteinExistence type="predicted"/>
<reference evidence="4" key="1">
    <citation type="submission" date="2014-07" db="EMBL/GenBank/DDBJ databases">
        <authorList>
            <person name="Wibberg D."/>
        </authorList>
    </citation>
    <scope>NUCLEOTIDE SEQUENCE [LARGE SCALE GENOMIC DNA]</scope>
    <source>
        <strain evidence="4">DG5</strain>
    </source>
</reference>
<dbReference type="Proteomes" id="UP000032431">
    <property type="component" value="Chromosome I"/>
</dbReference>
<evidence type="ECO:0000256" key="2">
    <source>
        <dbReference type="SAM" id="Phobius"/>
    </source>
</evidence>
<dbReference type="AlphaFoldDB" id="A0A078KSP8"/>
<dbReference type="EMBL" id="LM995447">
    <property type="protein sequence ID" value="CDZ24164.1"/>
    <property type="molecule type" value="Genomic_DNA"/>
</dbReference>
<sequence>MSSGIFSVKNLGKFSNKKISIAIVVLGIIGIVLILLSDLIHFSPNDTKTVSNPQDLSSEFEIKTAERLENIISHINGVGRVKVMVTVESGVENVYEKDNKETKDQQNESGSNTQIQHSSESSHVIIDGDNGAQQALLTKQLQPKILGVVVVCDGGANPEVKEAVINTVSTALGITTNQICVNEMQPNSH</sequence>